<dbReference type="InterPro" id="IPR016153">
    <property type="entry name" value="Heat_shock_Hsp33_N"/>
</dbReference>
<sequence length="350" mass="37099">MDDDIRQAPQAAPNGDDTVLPFELERADVRGRVARLDTALEAILAQHAYPDAVSALAAEAALLTALIGQTLKLRWRLSLQVRSEGAVRLIATDYFGPSESGEPARIRAYAGFDAERVAAASTDAKDFGADPFALLGPGLFAMTIDQGPDMRPYQGMTPLAGGSLAACAETYFAQSEQIATRFHLSAALSAAPGEAARWRGGGVMLQQLPKASPHAAPAEPSAEDGLMRAEDVAAMGDGAEAWRRVNILLDTAEAHELLGPVVGAERLLLRLFHEERPRVWPAQPVAFGCTCSRERVEAAMAQYSARDIETMTTPEGKVTADCQFCGARYAFDPGSLGFESGAEGPGAPTS</sequence>
<keyword evidence="2" id="KW-0862">Zinc</keyword>
<dbReference type="Gene3D" id="1.10.287.480">
    <property type="entry name" value="helix hairpin bin"/>
    <property type="match status" value="1"/>
</dbReference>
<dbReference type="GO" id="GO:0044183">
    <property type="term" value="F:protein folding chaperone"/>
    <property type="evidence" value="ECO:0007669"/>
    <property type="project" value="TreeGrafter"/>
</dbReference>
<dbReference type="SUPFAM" id="SSF64397">
    <property type="entry name" value="Hsp33 domain"/>
    <property type="match status" value="1"/>
</dbReference>
<evidence type="ECO:0000256" key="1">
    <source>
        <dbReference type="ARBA" id="ARBA00022490"/>
    </source>
</evidence>
<keyword evidence="7" id="KW-1185">Reference proteome</keyword>
<keyword evidence="4" id="KW-0143">Chaperone</keyword>
<evidence type="ECO:0000313" key="6">
    <source>
        <dbReference type="EMBL" id="SDZ79018.1"/>
    </source>
</evidence>
<dbReference type="EMBL" id="FNQM01000001">
    <property type="protein sequence ID" value="SDZ79018.1"/>
    <property type="molecule type" value="Genomic_DNA"/>
</dbReference>
<keyword evidence="3" id="KW-1015">Disulfide bond</keyword>
<dbReference type="GO" id="GO:0005737">
    <property type="term" value="C:cytoplasm"/>
    <property type="evidence" value="ECO:0007669"/>
    <property type="project" value="InterPro"/>
</dbReference>
<dbReference type="SUPFAM" id="SSF118352">
    <property type="entry name" value="HSP33 redox switch-like"/>
    <property type="match status" value="1"/>
</dbReference>
<dbReference type="Pfam" id="PF01430">
    <property type="entry name" value="HSP33"/>
    <property type="match status" value="1"/>
</dbReference>
<gene>
    <name evidence="6" type="ORF">SAMN05444370_101363</name>
</gene>
<accession>A0A1H3VY84</accession>
<dbReference type="CDD" id="cd00498">
    <property type="entry name" value="Hsp33"/>
    <property type="match status" value="1"/>
</dbReference>
<organism evidence="6 7">
    <name type="scientific">Rubrimonas cliftonensis</name>
    <dbReference type="NCBI Taxonomy" id="89524"/>
    <lineage>
        <taxon>Bacteria</taxon>
        <taxon>Pseudomonadati</taxon>
        <taxon>Pseudomonadota</taxon>
        <taxon>Alphaproteobacteria</taxon>
        <taxon>Rhodobacterales</taxon>
        <taxon>Paracoccaceae</taxon>
        <taxon>Rubrimonas</taxon>
    </lineage>
</organism>
<dbReference type="Gene3D" id="3.90.1280.10">
    <property type="entry name" value="HSP33 redox switch-like"/>
    <property type="match status" value="1"/>
</dbReference>
<name>A0A1H3VY84_9RHOB</name>
<reference evidence="6 7" key="1">
    <citation type="submission" date="2016-10" db="EMBL/GenBank/DDBJ databases">
        <authorList>
            <person name="de Groot N.N."/>
        </authorList>
    </citation>
    <scope>NUCLEOTIDE SEQUENCE [LARGE SCALE GENOMIC DNA]</scope>
    <source>
        <strain evidence="6 7">DSM 15345</strain>
    </source>
</reference>
<evidence type="ECO:0000256" key="4">
    <source>
        <dbReference type="ARBA" id="ARBA00023186"/>
    </source>
</evidence>
<dbReference type="AlphaFoldDB" id="A0A1H3VY84"/>
<keyword evidence="5" id="KW-0676">Redox-active center</keyword>
<dbReference type="InterPro" id="IPR016154">
    <property type="entry name" value="Heat_shock_Hsp33_C"/>
</dbReference>
<dbReference type="Gene3D" id="3.55.30.10">
    <property type="entry name" value="Hsp33 domain"/>
    <property type="match status" value="1"/>
</dbReference>
<dbReference type="RefSeq" id="WP_093247781.1">
    <property type="nucleotide sequence ID" value="NZ_FNQM01000001.1"/>
</dbReference>
<evidence type="ECO:0000256" key="2">
    <source>
        <dbReference type="ARBA" id="ARBA00022833"/>
    </source>
</evidence>
<keyword evidence="1" id="KW-0963">Cytoplasm</keyword>
<dbReference type="PIRSF" id="PIRSF005261">
    <property type="entry name" value="Heat_shock_Hsp33"/>
    <property type="match status" value="1"/>
</dbReference>
<dbReference type="PANTHER" id="PTHR30111">
    <property type="entry name" value="33 KDA CHAPERONIN"/>
    <property type="match status" value="1"/>
</dbReference>
<evidence type="ECO:0000256" key="5">
    <source>
        <dbReference type="ARBA" id="ARBA00023284"/>
    </source>
</evidence>
<dbReference type="GO" id="GO:0042026">
    <property type="term" value="P:protein refolding"/>
    <property type="evidence" value="ECO:0007669"/>
    <property type="project" value="TreeGrafter"/>
</dbReference>
<dbReference type="OrthoDB" id="9793753at2"/>
<dbReference type="Proteomes" id="UP000198703">
    <property type="component" value="Unassembled WGS sequence"/>
</dbReference>
<dbReference type="STRING" id="89524.SAMN05444370_101363"/>
<proteinExistence type="predicted"/>
<dbReference type="InterPro" id="IPR023212">
    <property type="entry name" value="Hsp33_helix_hairpin_bin_dom_sf"/>
</dbReference>
<dbReference type="GO" id="GO:0051082">
    <property type="term" value="F:unfolded protein binding"/>
    <property type="evidence" value="ECO:0007669"/>
    <property type="project" value="InterPro"/>
</dbReference>
<dbReference type="PANTHER" id="PTHR30111:SF1">
    <property type="entry name" value="33 KDA CHAPERONIN"/>
    <property type="match status" value="1"/>
</dbReference>
<dbReference type="InterPro" id="IPR000397">
    <property type="entry name" value="Heat_shock_Hsp33"/>
</dbReference>
<evidence type="ECO:0000313" key="7">
    <source>
        <dbReference type="Proteomes" id="UP000198703"/>
    </source>
</evidence>
<evidence type="ECO:0000256" key="3">
    <source>
        <dbReference type="ARBA" id="ARBA00023157"/>
    </source>
</evidence>
<protein>
    <submittedName>
        <fullName evidence="6">Molecular chaperone Hsp33</fullName>
    </submittedName>
</protein>